<evidence type="ECO:0000313" key="2">
    <source>
        <dbReference type="EMBL" id="MFD2257474.1"/>
    </source>
</evidence>
<dbReference type="NCBIfam" id="TIGR02595">
    <property type="entry name" value="PEP_CTERM"/>
    <property type="match status" value="1"/>
</dbReference>
<comment type="caution">
    <text evidence="2">The sequence shown here is derived from an EMBL/GenBank/DDBJ whole genome shotgun (WGS) entry which is preliminary data.</text>
</comment>
<dbReference type="EMBL" id="JBHUIT010000031">
    <property type="protein sequence ID" value="MFD2257474.1"/>
    <property type="molecule type" value="Genomic_DNA"/>
</dbReference>
<sequence>MASAVVQVGITVTQFELTQNSVGFRIQGVFPFETPAYYDNSIYFTSTMLFDDPGFSIPHLLSADAVDTYDFSEESPSGSGSVIASTGVSFLGDYFFVNFGESFSPGESIDKFVTAYWESGAFDPEEADEPLNVFWGASDLRESASGTFLTTTVPEPSTALLATVGVAGFLIRRKRR</sequence>
<organism evidence="2 3">
    <name type="scientific">Luteolibacter algae</name>
    <dbReference type="NCBI Taxonomy" id="454151"/>
    <lineage>
        <taxon>Bacteria</taxon>
        <taxon>Pseudomonadati</taxon>
        <taxon>Verrucomicrobiota</taxon>
        <taxon>Verrucomicrobiia</taxon>
        <taxon>Verrucomicrobiales</taxon>
        <taxon>Verrucomicrobiaceae</taxon>
        <taxon>Luteolibacter</taxon>
    </lineage>
</organism>
<dbReference type="Pfam" id="PF07589">
    <property type="entry name" value="PEP-CTERM"/>
    <property type="match status" value="1"/>
</dbReference>
<protein>
    <submittedName>
        <fullName evidence="2">PEP-CTERM sorting domain-containing protein</fullName>
    </submittedName>
</protein>
<proteinExistence type="predicted"/>
<reference evidence="3" key="1">
    <citation type="journal article" date="2019" name="Int. J. Syst. Evol. Microbiol.">
        <title>The Global Catalogue of Microorganisms (GCM) 10K type strain sequencing project: providing services to taxonomists for standard genome sequencing and annotation.</title>
        <authorList>
            <consortium name="The Broad Institute Genomics Platform"/>
            <consortium name="The Broad Institute Genome Sequencing Center for Infectious Disease"/>
            <person name="Wu L."/>
            <person name="Ma J."/>
        </authorList>
    </citation>
    <scope>NUCLEOTIDE SEQUENCE [LARGE SCALE GENOMIC DNA]</scope>
    <source>
        <strain evidence="3">CGMCC 4.7106</strain>
    </source>
</reference>
<dbReference type="InterPro" id="IPR013424">
    <property type="entry name" value="Ice-binding_C"/>
</dbReference>
<dbReference type="RefSeq" id="WP_386820773.1">
    <property type="nucleotide sequence ID" value="NZ_JBHUIT010000031.1"/>
</dbReference>
<evidence type="ECO:0000313" key="3">
    <source>
        <dbReference type="Proteomes" id="UP001597375"/>
    </source>
</evidence>
<feature type="domain" description="Ice-binding protein C-terminal" evidence="1">
    <location>
        <begin position="152"/>
        <end position="174"/>
    </location>
</feature>
<name>A0ABW5DC52_9BACT</name>
<dbReference type="Proteomes" id="UP001597375">
    <property type="component" value="Unassembled WGS sequence"/>
</dbReference>
<evidence type="ECO:0000259" key="1">
    <source>
        <dbReference type="Pfam" id="PF07589"/>
    </source>
</evidence>
<keyword evidence="3" id="KW-1185">Reference proteome</keyword>
<gene>
    <name evidence="2" type="ORF">ACFSSA_12395</name>
</gene>
<accession>A0ABW5DC52</accession>